<dbReference type="Proteomes" id="UP001589627">
    <property type="component" value="Unassembled WGS sequence"/>
</dbReference>
<dbReference type="EMBL" id="JBHLZP010000512">
    <property type="protein sequence ID" value="MFB9838427.1"/>
    <property type="molecule type" value="Genomic_DNA"/>
</dbReference>
<accession>A0ABV5YWU8</accession>
<name>A0ABV5YWU8_9ACTN</name>
<dbReference type="RefSeq" id="WP_378211463.1">
    <property type="nucleotide sequence ID" value="NZ_JBHLZP010000512.1"/>
</dbReference>
<proteinExistence type="predicted"/>
<evidence type="ECO:0000313" key="1">
    <source>
        <dbReference type="EMBL" id="MFB9838427.1"/>
    </source>
</evidence>
<protein>
    <submittedName>
        <fullName evidence="1">Uncharacterized protein</fullName>
    </submittedName>
</protein>
<sequence>MTVHPGRACGTEIDAVRTSTPGAGEVEVHVAVADLHGNTILPGRAVAEAGPVIAAVDAAIRAMPAAIHLRRTIEDLQLDKNGCSGHRRSSAVVEVGGDQATGR</sequence>
<evidence type="ECO:0000313" key="2">
    <source>
        <dbReference type="Proteomes" id="UP001589627"/>
    </source>
</evidence>
<gene>
    <name evidence="1" type="ORF">ACFFNX_40390</name>
</gene>
<keyword evidence="2" id="KW-1185">Reference proteome</keyword>
<comment type="caution">
    <text evidence="1">The sequence shown here is derived from an EMBL/GenBank/DDBJ whole genome shotgun (WGS) entry which is preliminary data.</text>
</comment>
<reference evidence="1 2" key="1">
    <citation type="submission" date="2024-09" db="EMBL/GenBank/DDBJ databases">
        <authorList>
            <person name="Sun Q."/>
            <person name="Mori K."/>
        </authorList>
    </citation>
    <scope>NUCLEOTIDE SEQUENCE [LARGE SCALE GENOMIC DNA]</scope>
    <source>
        <strain evidence="1 2">TBRC 0563</strain>
    </source>
</reference>
<organism evidence="1 2">
    <name type="scientific">Actinoallomurus acaciae</name>
    <dbReference type="NCBI Taxonomy" id="502577"/>
    <lineage>
        <taxon>Bacteria</taxon>
        <taxon>Bacillati</taxon>
        <taxon>Actinomycetota</taxon>
        <taxon>Actinomycetes</taxon>
        <taxon>Streptosporangiales</taxon>
        <taxon>Thermomonosporaceae</taxon>
        <taxon>Actinoallomurus</taxon>
    </lineage>
</organism>